<keyword evidence="2" id="KW-1185">Reference proteome</keyword>
<evidence type="ECO:0000313" key="2">
    <source>
        <dbReference type="Proteomes" id="UP000023152"/>
    </source>
</evidence>
<organism evidence="1 2">
    <name type="scientific">Reticulomyxa filosa</name>
    <dbReference type="NCBI Taxonomy" id="46433"/>
    <lineage>
        <taxon>Eukaryota</taxon>
        <taxon>Sar</taxon>
        <taxon>Rhizaria</taxon>
        <taxon>Retaria</taxon>
        <taxon>Foraminifera</taxon>
        <taxon>Monothalamids</taxon>
        <taxon>Reticulomyxidae</taxon>
        <taxon>Reticulomyxa</taxon>
    </lineage>
</organism>
<dbReference type="Proteomes" id="UP000023152">
    <property type="component" value="Unassembled WGS sequence"/>
</dbReference>
<name>X6NZ16_RETFI</name>
<dbReference type="AlphaFoldDB" id="X6NZ16"/>
<gene>
    <name evidence="1" type="ORF">RFI_05905</name>
</gene>
<reference evidence="1 2" key="1">
    <citation type="journal article" date="2013" name="Curr. Biol.">
        <title>The Genome of the Foraminiferan Reticulomyxa filosa.</title>
        <authorList>
            <person name="Glockner G."/>
            <person name="Hulsmann N."/>
            <person name="Schleicher M."/>
            <person name="Noegel A.A."/>
            <person name="Eichinger L."/>
            <person name="Gallinger C."/>
            <person name="Pawlowski J."/>
            <person name="Sierra R."/>
            <person name="Euteneuer U."/>
            <person name="Pillet L."/>
            <person name="Moustafa A."/>
            <person name="Platzer M."/>
            <person name="Groth M."/>
            <person name="Szafranski K."/>
            <person name="Schliwa M."/>
        </authorList>
    </citation>
    <scope>NUCLEOTIDE SEQUENCE [LARGE SCALE GENOMIC DNA]</scope>
</reference>
<evidence type="ECO:0000313" key="1">
    <source>
        <dbReference type="EMBL" id="ETO31216.1"/>
    </source>
</evidence>
<dbReference type="EMBL" id="ASPP01005072">
    <property type="protein sequence ID" value="ETO31216.1"/>
    <property type="molecule type" value="Genomic_DNA"/>
</dbReference>
<sequence>MASNGKVVKECYIMFQSDERFHEHLKNFAENDPVQHRRSTSLMDVRTFVVDFLRTDFDNITAMLQKLLRYVEHKVSKEKIDNLNTICLSWNTIVQDIMDPQGWLHQKDKELLETIESVYFCEDKIPNLQIKCSLPAKVSANKEEKKDESKSDDLMTQETFEQLTDRLLMYMTGDASGVDTEVLTQKGFSGMTSEDTVNWLQTHKKQIPSMDTDTFSVVLKRISLQSISGRVLCSFIKKNARDIRNILVGQDAHPSVNVEQIVTELTKIIKFEMLKEKIKNDLIPKFDIFKNIAKKRMEYHALGGREGLDDEQIIEFKKSETEIKGIEEQWGKRLSRWSAYVADLRKRYNVLSYFTVNDMRSLNTNLQKYFQQGNKIDLLADIASKISFINPNLSIRDIEQSINLKKQWNADVKDWLYQLGEFLSNSKAQR</sequence>
<proteinExistence type="predicted"/>
<accession>X6NZ16</accession>
<comment type="caution">
    <text evidence="1">The sequence shown here is derived from an EMBL/GenBank/DDBJ whole genome shotgun (WGS) entry which is preliminary data.</text>
</comment>
<protein>
    <submittedName>
        <fullName evidence="1">Uncharacterized protein</fullName>
    </submittedName>
</protein>